<gene>
    <name evidence="1" type="ORF">RCL2_001311000</name>
</gene>
<name>A0A8H3LG74_9GLOM</name>
<accession>A0A8H3LG74</accession>
<evidence type="ECO:0000313" key="1">
    <source>
        <dbReference type="EMBL" id="GES86036.1"/>
    </source>
</evidence>
<dbReference type="Proteomes" id="UP000615446">
    <property type="component" value="Unassembled WGS sequence"/>
</dbReference>
<evidence type="ECO:0000313" key="2">
    <source>
        <dbReference type="Proteomes" id="UP000615446"/>
    </source>
</evidence>
<dbReference type="OrthoDB" id="6602337at2759"/>
<dbReference type="EMBL" id="BLAL01000160">
    <property type="protein sequence ID" value="GES86036.1"/>
    <property type="molecule type" value="Genomic_DNA"/>
</dbReference>
<dbReference type="SUPFAM" id="SSF56672">
    <property type="entry name" value="DNA/RNA polymerases"/>
    <property type="match status" value="1"/>
</dbReference>
<sequence length="105" mass="12554">MVVNKVIEVLSFEQSNWLAFYITLNTEKRNETKKTGNTFLSDFYKLKNNVCYRKTIENLHKYQDIKLTRNINTQNKRAFLNKVCSPRFKYSRQLEDTLIEAYMGT</sequence>
<reference evidence="1" key="1">
    <citation type="submission" date="2019-10" db="EMBL/GenBank/DDBJ databases">
        <title>Conservation and host-specific expression of non-tandemly repeated heterogenous ribosome RNA gene in arbuscular mycorrhizal fungi.</title>
        <authorList>
            <person name="Maeda T."/>
            <person name="Kobayashi Y."/>
            <person name="Nakagawa T."/>
            <person name="Ezawa T."/>
            <person name="Yamaguchi K."/>
            <person name="Bino T."/>
            <person name="Nishimoto Y."/>
            <person name="Shigenobu S."/>
            <person name="Kawaguchi M."/>
        </authorList>
    </citation>
    <scope>NUCLEOTIDE SEQUENCE</scope>
    <source>
        <strain evidence="1">HR1</strain>
    </source>
</reference>
<protein>
    <submittedName>
        <fullName evidence="1">Uncharacterized protein LOC110455379</fullName>
    </submittedName>
</protein>
<dbReference type="AlphaFoldDB" id="A0A8H3LG74"/>
<proteinExistence type="predicted"/>
<organism evidence="1 2">
    <name type="scientific">Rhizophagus clarus</name>
    <dbReference type="NCBI Taxonomy" id="94130"/>
    <lineage>
        <taxon>Eukaryota</taxon>
        <taxon>Fungi</taxon>
        <taxon>Fungi incertae sedis</taxon>
        <taxon>Mucoromycota</taxon>
        <taxon>Glomeromycotina</taxon>
        <taxon>Glomeromycetes</taxon>
        <taxon>Glomerales</taxon>
        <taxon>Glomeraceae</taxon>
        <taxon>Rhizophagus</taxon>
    </lineage>
</organism>
<comment type="caution">
    <text evidence="1">The sequence shown here is derived from an EMBL/GenBank/DDBJ whole genome shotgun (WGS) entry which is preliminary data.</text>
</comment>
<dbReference type="InterPro" id="IPR043502">
    <property type="entry name" value="DNA/RNA_pol_sf"/>
</dbReference>